<evidence type="ECO:0000313" key="9">
    <source>
        <dbReference type="Proteomes" id="UP000249282"/>
    </source>
</evidence>
<sequence>MEAPKQSAVPDASQGLKNGLKSRHLTMISIAGVIGGSLFIGSGNVIYSAGPAAVLAYAFGGLLILLIMRMLGEMAVLNPDSGSFSTYADRAIGRWAGFTIGWLYWCSWALLMGWEAYVAGKILNSWFPFIPIHRYLHILMYLMQLLRFHSVHLLNILRAVEECSV</sequence>
<keyword evidence="3 6" id="KW-0812">Transmembrane</keyword>
<evidence type="ECO:0000256" key="6">
    <source>
        <dbReference type="SAM" id="Phobius"/>
    </source>
</evidence>
<dbReference type="Gene3D" id="1.20.1740.10">
    <property type="entry name" value="Amino acid/polyamine transporter I"/>
    <property type="match status" value="1"/>
</dbReference>
<accession>A0A2W5RQI4</accession>
<dbReference type="PANTHER" id="PTHR43495">
    <property type="entry name" value="GABA PERMEASE"/>
    <property type="match status" value="1"/>
</dbReference>
<evidence type="ECO:0000256" key="5">
    <source>
        <dbReference type="ARBA" id="ARBA00023136"/>
    </source>
</evidence>
<dbReference type="AlphaFoldDB" id="A0A2W5RQI4"/>
<dbReference type="Pfam" id="PF00324">
    <property type="entry name" value="AA_permease"/>
    <property type="match status" value="1"/>
</dbReference>
<reference evidence="8 9" key="1">
    <citation type="submission" date="2017-11" db="EMBL/GenBank/DDBJ databases">
        <title>Infants hospitalized years apart are colonized by the same room-sourced microbial strains.</title>
        <authorList>
            <person name="Brooks B."/>
            <person name="Olm M.R."/>
            <person name="Firek B.A."/>
            <person name="Baker R."/>
            <person name="Thomas B.C."/>
            <person name="Morowitz M.J."/>
            <person name="Banfield J.F."/>
        </authorList>
    </citation>
    <scope>NUCLEOTIDE SEQUENCE [LARGE SCALE GENOMIC DNA]</scope>
    <source>
        <strain evidence="8">S2_003_000_R3_20</strain>
    </source>
</reference>
<evidence type="ECO:0000256" key="2">
    <source>
        <dbReference type="ARBA" id="ARBA00022448"/>
    </source>
</evidence>
<comment type="subcellular location">
    <subcellularLocation>
        <location evidence="1">Membrane</location>
        <topology evidence="1">Multi-pass membrane protein</topology>
    </subcellularLocation>
</comment>
<organism evidence="8 9">
    <name type="scientific">Acinetobacter johnsonii</name>
    <dbReference type="NCBI Taxonomy" id="40214"/>
    <lineage>
        <taxon>Bacteria</taxon>
        <taxon>Pseudomonadati</taxon>
        <taxon>Pseudomonadota</taxon>
        <taxon>Gammaproteobacteria</taxon>
        <taxon>Moraxellales</taxon>
        <taxon>Moraxellaceae</taxon>
        <taxon>Acinetobacter</taxon>
    </lineage>
</organism>
<evidence type="ECO:0000259" key="7">
    <source>
        <dbReference type="Pfam" id="PF00324"/>
    </source>
</evidence>
<proteinExistence type="predicted"/>
<evidence type="ECO:0000256" key="4">
    <source>
        <dbReference type="ARBA" id="ARBA00022989"/>
    </source>
</evidence>
<keyword evidence="4 6" id="KW-1133">Transmembrane helix</keyword>
<dbReference type="EMBL" id="QFQJ01000014">
    <property type="protein sequence ID" value="PZQ92691.1"/>
    <property type="molecule type" value="Genomic_DNA"/>
</dbReference>
<keyword evidence="2" id="KW-0813">Transport</keyword>
<feature type="transmembrane region" description="Helical" evidence="6">
    <location>
        <begin position="25"/>
        <end position="47"/>
    </location>
</feature>
<evidence type="ECO:0000313" key="8">
    <source>
        <dbReference type="EMBL" id="PZQ92691.1"/>
    </source>
</evidence>
<dbReference type="Proteomes" id="UP000249282">
    <property type="component" value="Unassembled WGS sequence"/>
</dbReference>
<dbReference type="GO" id="GO:0016020">
    <property type="term" value="C:membrane"/>
    <property type="evidence" value="ECO:0007669"/>
    <property type="project" value="UniProtKB-SubCell"/>
</dbReference>
<feature type="transmembrane region" description="Helical" evidence="6">
    <location>
        <begin position="53"/>
        <end position="71"/>
    </location>
</feature>
<feature type="non-terminal residue" evidence="8">
    <location>
        <position position="165"/>
    </location>
</feature>
<name>A0A2W5RQI4_ACIJO</name>
<protein>
    <submittedName>
        <fullName evidence="8">GABA permease</fullName>
    </submittedName>
</protein>
<dbReference type="GO" id="GO:0055085">
    <property type="term" value="P:transmembrane transport"/>
    <property type="evidence" value="ECO:0007669"/>
    <property type="project" value="InterPro"/>
</dbReference>
<feature type="transmembrane region" description="Helical" evidence="6">
    <location>
        <begin position="92"/>
        <end position="114"/>
    </location>
</feature>
<dbReference type="GO" id="GO:0006865">
    <property type="term" value="P:amino acid transport"/>
    <property type="evidence" value="ECO:0007669"/>
    <property type="project" value="InterPro"/>
</dbReference>
<dbReference type="InterPro" id="IPR004841">
    <property type="entry name" value="AA-permease/SLC12A_dom"/>
</dbReference>
<gene>
    <name evidence="8" type="ORF">DI542_04425</name>
</gene>
<dbReference type="InterPro" id="IPR004840">
    <property type="entry name" value="Amino_acid_permease_CS"/>
</dbReference>
<feature type="domain" description="Amino acid permease/ SLC12A" evidence="7">
    <location>
        <begin position="24"/>
        <end position="151"/>
    </location>
</feature>
<evidence type="ECO:0000256" key="1">
    <source>
        <dbReference type="ARBA" id="ARBA00004141"/>
    </source>
</evidence>
<dbReference type="PROSITE" id="PS00218">
    <property type="entry name" value="AMINO_ACID_PERMEASE_1"/>
    <property type="match status" value="1"/>
</dbReference>
<dbReference type="PANTHER" id="PTHR43495:SF5">
    <property type="entry name" value="GAMMA-AMINOBUTYRIC ACID PERMEASE"/>
    <property type="match status" value="1"/>
</dbReference>
<comment type="caution">
    <text evidence="8">The sequence shown here is derived from an EMBL/GenBank/DDBJ whole genome shotgun (WGS) entry which is preliminary data.</text>
</comment>
<keyword evidence="5 6" id="KW-0472">Membrane</keyword>
<evidence type="ECO:0000256" key="3">
    <source>
        <dbReference type="ARBA" id="ARBA00022692"/>
    </source>
</evidence>